<dbReference type="GO" id="GO:0005737">
    <property type="term" value="C:cytoplasm"/>
    <property type="evidence" value="ECO:0007669"/>
    <property type="project" value="UniProtKB-SubCell"/>
</dbReference>
<keyword evidence="5" id="KW-0963">Cytoplasm</keyword>
<dbReference type="EMBL" id="JABCRI010000009">
    <property type="protein sequence ID" value="KAF8400762.1"/>
    <property type="molecule type" value="Genomic_DNA"/>
</dbReference>
<evidence type="ECO:0000256" key="9">
    <source>
        <dbReference type="ARBA" id="ARBA00022884"/>
    </source>
</evidence>
<keyword evidence="10" id="KW-0866">Nonsense-mediated mRNA decay</keyword>
<comment type="similarity">
    <text evidence="3">Belongs to the CASC3 family.</text>
</comment>
<feature type="region of interest" description="Disordered" evidence="13">
    <location>
        <begin position="1"/>
        <end position="174"/>
    </location>
</feature>
<evidence type="ECO:0000313" key="16">
    <source>
        <dbReference type="Proteomes" id="UP000655225"/>
    </source>
</evidence>
<dbReference type="OrthoDB" id="660348at2759"/>
<proteinExistence type="inferred from homology"/>
<keyword evidence="8" id="KW-0810">Translation regulation</keyword>
<feature type="compositionally biased region" description="Acidic residues" evidence="13">
    <location>
        <begin position="1"/>
        <end position="16"/>
    </location>
</feature>
<feature type="compositionally biased region" description="Basic and acidic residues" evidence="13">
    <location>
        <begin position="38"/>
        <end position="51"/>
    </location>
</feature>
<dbReference type="AlphaFoldDB" id="A0A834ZED6"/>
<dbReference type="GO" id="GO:0008380">
    <property type="term" value="P:RNA splicing"/>
    <property type="evidence" value="ECO:0007669"/>
    <property type="project" value="UniProtKB-KW"/>
</dbReference>
<dbReference type="PANTHER" id="PTHR46837:SF5">
    <property type="entry name" value="PROTEIN MLN51 HOMOLOG"/>
    <property type="match status" value="1"/>
</dbReference>
<evidence type="ECO:0000256" key="6">
    <source>
        <dbReference type="ARBA" id="ARBA00022664"/>
    </source>
</evidence>
<evidence type="ECO:0000256" key="4">
    <source>
        <dbReference type="ARBA" id="ARBA00022448"/>
    </source>
</evidence>
<evidence type="ECO:0000256" key="7">
    <source>
        <dbReference type="ARBA" id="ARBA00022816"/>
    </source>
</evidence>
<evidence type="ECO:0000256" key="5">
    <source>
        <dbReference type="ARBA" id="ARBA00022490"/>
    </source>
</evidence>
<accession>A0A834ZED6</accession>
<dbReference type="SMART" id="SM01044">
    <property type="entry name" value="Btz"/>
    <property type="match status" value="1"/>
</dbReference>
<dbReference type="Pfam" id="PF09405">
    <property type="entry name" value="Btz"/>
    <property type="match status" value="1"/>
</dbReference>
<dbReference type="GO" id="GO:0006397">
    <property type="term" value="P:mRNA processing"/>
    <property type="evidence" value="ECO:0007669"/>
    <property type="project" value="UniProtKB-KW"/>
</dbReference>
<evidence type="ECO:0000256" key="12">
    <source>
        <dbReference type="ARBA" id="ARBA00023242"/>
    </source>
</evidence>
<evidence type="ECO:0000256" key="3">
    <source>
        <dbReference type="ARBA" id="ARBA00009548"/>
    </source>
</evidence>
<dbReference type="PANTHER" id="PTHR46837">
    <property type="entry name" value="PROTEIN MLN51 HOMOLOG"/>
    <property type="match status" value="1"/>
</dbReference>
<organism evidence="15 16">
    <name type="scientific">Tetracentron sinense</name>
    <name type="common">Spur-leaf</name>
    <dbReference type="NCBI Taxonomy" id="13715"/>
    <lineage>
        <taxon>Eukaryota</taxon>
        <taxon>Viridiplantae</taxon>
        <taxon>Streptophyta</taxon>
        <taxon>Embryophyta</taxon>
        <taxon>Tracheophyta</taxon>
        <taxon>Spermatophyta</taxon>
        <taxon>Magnoliopsida</taxon>
        <taxon>Trochodendrales</taxon>
        <taxon>Trochodendraceae</taxon>
        <taxon>Tetracentron</taxon>
    </lineage>
</organism>
<keyword evidence="4" id="KW-0813">Transport</keyword>
<keyword evidence="11" id="KW-0508">mRNA splicing</keyword>
<keyword evidence="9" id="KW-0694">RNA-binding</keyword>
<keyword evidence="16" id="KW-1185">Reference proteome</keyword>
<dbReference type="Proteomes" id="UP000655225">
    <property type="component" value="Unassembled WGS sequence"/>
</dbReference>
<keyword evidence="12" id="KW-0539">Nucleus</keyword>
<keyword evidence="6" id="KW-0507">mRNA processing</keyword>
<dbReference type="GO" id="GO:0000184">
    <property type="term" value="P:nuclear-transcribed mRNA catabolic process, nonsense-mediated decay"/>
    <property type="evidence" value="ECO:0007669"/>
    <property type="project" value="UniProtKB-KW"/>
</dbReference>
<comment type="caution">
    <text evidence="15">The sequence shown here is derived from an EMBL/GenBank/DDBJ whole genome shotgun (WGS) entry which is preliminary data.</text>
</comment>
<evidence type="ECO:0000259" key="14">
    <source>
        <dbReference type="SMART" id="SM01044"/>
    </source>
</evidence>
<evidence type="ECO:0000256" key="13">
    <source>
        <dbReference type="SAM" id="MobiDB-lite"/>
    </source>
</evidence>
<dbReference type="GO" id="GO:0035145">
    <property type="term" value="C:exon-exon junction complex"/>
    <property type="evidence" value="ECO:0007669"/>
    <property type="project" value="InterPro"/>
</dbReference>
<feature type="compositionally biased region" description="Acidic residues" evidence="13">
    <location>
        <begin position="67"/>
        <end position="91"/>
    </location>
</feature>
<feature type="compositionally biased region" description="Basic and acidic residues" evidence="13">
    <location>
        <begin position="153"/>
        <end position="163"/>
    </location>
</feature>
<dbReference type="GO" id="GO:0051028">
    <property type="term" value="P:mRNA transport"/>
    <property type="evidence" value="ECO:0007669"/>
    <property type="project" value="UniProtKB-KW"/>
</dbReference>
<dbReference type="InterPro" id="IPR044796">
    <property type="entry name" value="MLN51_plant"/>
</dbReference>
<reference evidence="15 16" key="1">
    <citation type="submission" date="2020-04" db="EMBL/GenBank/DDBJ databases">
        <title>Plant Genome Project.</title>
        <authorList>
            <person name="Zhang R.-G."/>
        </authorList>
    </citation>
    <scope>NUCLEOTIDE SEQUENCE [LARGE SCALE GENOMIC DNA]</scope>
    <source>
        <strain evidence="15">YNK0</strain>
        <tissue evidence="15">Leaf</tissue>
    </source>
</reference>
<dbReference type="OMA" id="EWLHARF"/>
<sequence>MADVEEEAEYESDPEEAMLPLTMRRREASDDEEEEGEERDKPLRTDPRVEVGSDSESDGQGGAPAYGDEESEIEEEEDEEEEELEEAEQEYEERGIEGGGEAREVEAEVVPGSDVGEGRSDGDRTGFHGKNQAEEEKKENEPFAVPTAGAFYMHDDRFRDSGGGRHRRTPGGRKLWDSKDDLKWGHDKFEAMTLQEAHYEEVSDFVDALSA</sequence>
<protein>
    <recommendedName>
        <fullName evidence="14">Btz domain-containing protein</fullName>
    </recommendedName>
</protein>
<dbReference type="InterPro" id="IPR018545">
    <property type="entry name" value="Btz_dom"/>
</dbReference>
<evidence type="ECO:0000256" key="8">
    <source>
        <dbReference type="ARBA" id="ARBA00022845"/>
    </source>
</evidence>
<comment type="subcellular location">
    <subcellularLocation>
        <location evidence="2">Cytoplasm</location>
    </subcellularLocation>
    <subcellularLocation>
        <location evidence="1">Nucleus</location>
    </subcellularLocation>
</comment>
<evidence type="ECO:0000256" key="11">
    <source>
        <dbReference type="ARBA" id="ARBA00023187"/>
    </source>
</evidence>
<dbReference type="GO" id="GO:0006417">
    <property type="term" value="P:regulation of translation"/>
    <property type="evidence" value="ECO:0007669"/>
    <property type="project" value="UniProtKB-KW"/>
</dbReference>
<evidence type="ECO:0000256" key="10">
    <source>
        <dbReference type="ARBA" id="ARBA00023161"/>
    </source>
</evidence>
<feature type="domain" description="Btz" evidence="14">
    <location>
        <begin position="108"/>
        <end position="210"/>
    </location>
</feature>
<name>A0A834ZED6_TETSI</name>
<evidence type="ECO:0000256" key="2">
    <source>
        <dbReference type="ARBA" id="ARBA00004496"/>
    </source>
</evidence>
<feature type="compositionally biased region" description="Basic and acidic residues" evidence="13">
    <location>
        <begin position="92"/>
        <end position="106"/>
    </location>
</feature>
<dbReference type="GO" id="GO:0003729">
    <property type="term" value="F:mRNA binding"/>
    <property type="evidence" value="ECO:0007669"/>
    <property type="project" value="InterPro"/>
</dbReference>
<gene>
    <name evidence="15" type="ORF">HHK36_014062</name>
</gene>
<feature type="compositionally biased region" description="Basic and acidic residues" evidence="13">
    <location>
        <begin position="116"/>
        <end position="141"/>
    </location>
</feature>
<evidence type="ECO:0000256" key="1">
    <source>
        <dbReference type="ARBA" id="ARBA00004123"/>
    </source>
</evidence>
<evidence type="ECO:0000313" key="15">
    <source>
        <dbReference type="EMBL" id="KAF8400762.1"/>
    </source>
</evidence>
<keyword evidence="7" id="KW-0509">mRNA transport</keyword>